<dbReference type="Proteomes" id="UP000789375">
    <property type="component" value="Unassembled WGS sequence"/>
</dbReference>
<dbReference type="EMBL" id="CAJVPP010000042">
    <property type="protein sequence ID" value="CAG8436904.1"/>
    <property type="molecule type" value="Genomic_DNA"/>
</dbReference>
<protein>
    <recommendedName>
        <fullName evidence="4 11">Protein PBN1</fullName>
    </recommendedName>
</protein>
<evidence type="ECO:0000256" key="9">
    <source>
        <dbReference type="ARBA" id="ARBA00023136"/>
    </source>
</evidence>
<dbReference type="GO" id="GO:0000030">
    <property type="term" value="F:mannosyltransferase activity"/>
    <property type="evidence" value="ECO:0007669"/>
    <property type="project" value="TreeGrafter"/>
</dbReference>
<dbReference type="InterPro" id="IPR013233">
    <property type="entry name" value="PIG-X/PBN1"/>
</dbReference>
<comment type="subcellular location">
    <subcellularLocation>
        <location evidence="11">Endoplasmic reticulum membrane</location>
        <topology evidence="11">Single-pass membrane protein</topology>
    </subcellularLocation>
    <subcellularLocation>
        <location evidence="1">Endoplasmic reticulum membrane</location>
        <topology evidence="1">Single-pass type III membrane protein</topology>
    </subcellularLocation>
</comment>
<keyword evidence="7 11" id="KW-0256">Endoplasmic reticulum</keyword>
<keyword evidence="5 11" id="KW-0337">GPI-anchor biosynthesis</keyword>
<evidence type="ECO:0000256" key="3">
    <source>
        <dbReference type="ARBA" id="ARBA00010345"/>
    </source>
</evidence>
<keyword evidence="13" id="KW-1185">Reference proteome</keyword>
<gene>
    <name evidence="12" type="ORF">FMOSSE_LOCUS452</name>
</gene>
<dbReference type="PANTHER" id="PTHR28533:SF1">
    <property type="entry name" value="PROTEIN PBN1"/>
    <property type="match status" value="1"/>
</dbReference>
<name>A0A9N8UZF2_FUNMO</name>
<evidence type="ECO:0000256" key="7">
    <source>
        <dbReference type="ARBA" id="ARBA00022824"/>
    </source>
</evidence>
<evidence type="ECO:0000256" key="1">
    <source>
        <dbReference type="ARBA" id="ARBA00004643"/>
    </source>
</evidence>
<comment type="similarity">
    <text evidence="3 11">Belongs to the PIGX family.</text>
</comment>
<evidence type="ECO:0000256" key="5">
    <source>
        <dbReference type="ARBA" id="ARBA00022502"/>
    </source>
</evidence>
<evidence type="ECO:0000256" key="10">
    <source>
        <dbReference type="ARBA" id="ARBA00023180"/>
    </source>
</evidence>
<evidence type="ECO:0000256" key="6">
    <source>
        <dbReference type="ARBA" id="ARBA00022692"/>
    </source>
</evidence>
<keyword evidence="6 11" id="KW-0812">Transmembrane</keyword>
<evidence type="ECO:0000256" key="11">
    <source>
        <dbReference type="RuleBase" id="RU366056"/>
    </source>
</evidence>
<dbReference type="Pfam" id="PF08320">
    <property type="entry name" value="PIG-X"/>
    <property type="match status" value="1"/>
</dbReference>
<proteinExistence type="inferred from homology"/>
<dbReference type="AlphaFoldDB" id="A0A9N8UZF2"/>
<sequence length="582" mass="66989">MWQKANCKLNLNLQLEVLEFWFQRLPSFKGFLNKAYFGFTKVKYNETIEKLGRCCALLNVTPKVISVISRDNCDITTANERALRDIANDLLEKRENKEKNNALDAFTEDTIQILGKHSVRVGNFTGIREWKVKTTPEELIKSVTPLEFPAWGKNWTLRVQIASGTQAPFYPFNTAPVPGIHIGISLDNKTFAERLDYKNADFLVVCRYIEALLGEVQCDNEQSLNRMHNIDLSNSISLPGGNIYYYSPIPLNQIPSPTSILGRESYSKEHRRPVIIDLHLNFDKKSNQTKADLRMIWKYRNQNIEVYNQDNQENKVELGVFGPPLDSDSFIGPRIVFGDSNNPKPTMLSVFSRTLVDSFFNSSISPSQSFHPHFNTLIKYLTIEDKCKDYILYTLPNSFFVDIYQLKDMFSDEQIKVWGETDLESPVGMTSLKWGSLVLITKQNSGDVDHFEFNLPLHMRYQPAISGNKQKNHVFTTAPWPFVIRVCENDAPAEPLFAPTPLPLSLLFPSTSEIKYIFPKQEFLQHNFWPKVVVGIPVGQLSYLKLVEWWTVLMSLISCVWVIWTIKNKVQWKYEGNNNKID</sequence>
<keyword evidence="10" id="KW-0325">Glycoprotein</keyword>
<dbReference type="PANTHER" id="PTHR28533">
    <property type="entry name" value="PROTEIN PBN1"/>
    <property type="match status" value="1"/>
</dbReference>
<feature type="transmembrane region" description="Helical" evidence="11">
    <location>
        <begin position="549"/>
        <end position="566"/>
    </location>
</feature>
<reference evidence="12" key="1">
    <citation type="submission" date="2021-06" db="EMBL/GenBank/DDBJ databases">
        <authorList>
            <person name="Kallberg Y."/>
            <person name="Tangrot J."/>
            <person name="Rosling A."/>
        </authorList>
    </citation>
    <scope>NUCLEOTIDE SEQUENCE</scope>
    <source>
        <strain evidence="12">87-6 pot B 2015</strain>
    </source>
</reference>
<keyword evidence="9 11" id="KW-0472">Membrane</keyword>
<comment type="function">
    <text evidence="11">Required for proper folding and/or the stability of a subset of proteins in the endoplasmic reticulum. Component of glycosylphosphatidylinositol-mannosyltransferase 1 which transfers the first of the 4 mannoses in the GPI-anchor precursors during GPI-anchor biosynthesis. Probably acts by stabilizing the mannosyltransferase GPI14.</text>
</comment>
<keyword evidence="8 11" id="KW-1133">Transmembrane helix</keyword>
<comment type="pathway">
    <text evidence="2 11">Glycolipid biosynthesis; glycosylphosphatidylinositol-anchor biosynthesis.</text>
</comment>
<comment type="caution">
    <text evidence="12">The sequence shown here is derived from an EMBL/GenBank/DDBJ whole genome shotgun (WGS) entry which is preliminary data.</text>
</comment>
<evidence type="ECO:0000256" key="2">
    <source>
        <dbReference type="ARBA" id="ARBA00004687"/>
    </source>
</evidence>
<dbReference type="GO" id="GO:1990529">
    <property type="term" value="C:glycosylphosphatidylinositol-mannosyltransferase I complex"/>
    <property type="evidence" value="ECO:0007669"/>
    <property type="project" value="TreeGrafter"/>
</dbReference>
<dbReference type="GO" id="GO:0006506">
    <property type="term" value="P:GPI anchor biosynthetic process"/>
    <property type="evidence" value="ECO:0007669"/>
    <property type="project" value="UniProtKB-KW"/>
</dbReference>
<evidence type="ECO:0000256" key="8">
    <source>
        <dbReference type="ARBA" id="ARBA00022989"/>
    </source>
</evidence>
<dbReference type="GO" id="GO:0005789">
    <property type="term" value="C:endoplasmic reticulum membrane"/>
    <property type="evidence" value="ECO:0007669"/>
    <property type="project" value="UniProtKB-SubCell"/>
</dbReference>
<accession>A0A9N8UZF2</accession>
<evidence type="ECO:0000256" key="4">
    <source>
        <dbReference type="ARBA" id="ARBA00020410"/>
    </source>
</evidence>
<organism evidence="12 13">
    <name type="scientific">Funneliformis mosseae</name>
    <name type="common">Endomycorrhizal fungus</name>
    <name type="synonym">Glomus mosseae</name>
    <dbReference type="NCBI Taxonomy" id="27381"/>
    <lineage>
        <taxon>Eukaryota</taxon>
        <taxon>Fungi</taxon>
        <taxon>Fungi incertae sedis</taxon>
        <taxon>Mucoromycota</taxon>
        <taxon>Glomeromycotina</taxon>
        <taxon>Glomeromycetes</taxon>
        <taxon>Glomerales</taxon>
        <taxon>Glomeraceae</taxon>
        <taxon>Funneliformis</taxon>
    </lineage>
</organism>
<evidence type="ECO:0000313" key="13">
    <source>
        <dbReference type="Proteomes" id="UP000789375"/>
    </source>
</evidence>
<dbReference type="SMART" id="SM00780">
    <property type="entry name" value="PIG-X"/>
    <property type="match status" value="1"/>
</dbReference>
<evidence type="ECO:0000313" key="12">
    <source>
        <dbReference type="EMBL" id="CAG8436904.1"/>
    </source>
</evidence>
<dbReference type="InterPro" id="IPR042322">
    <property type="entry name" value="Pbn1"/>
</dbReference>